<protein>
    <recommendedName>
        <fullName evidence="3">Immunity 22 family protein</fullName>
    </recommendedName>
</protein>
<proteinExistence type="predicted"/>
<dbReference type="Proteomes" id="UP000195696">
    <property type="component" value="Unassembled WGS sequence"/>
</dbReference>
<reference evidence="1 2" key="1">
    <citation type="submission" date="2016-08" db="EMBL/GenBank/DDBJ databases">
        <authorList>
            <person name="Seilhamer J.J."/>
        </authorList>
    </citation>
    <scope>NUCLEOTIDE SEQUENCE [LARGE SCALE GENOMIC DNA]</scope>
    <source>
        <strain evidence="1 2">SDA_GO95</strain>
    </source>
</reference>
<dbReference type="EMBL" id="FMAK01000036">
    <property type="protein sequence ID" value="SCB68990.1"/>
    <property type="molecule type" value="Genomic_DNA"/>
</dbReference>
<gene>
    <name evidence="1" type="ORF">BWGO95_03142</name>
</gene>
<dbReference type="AlphaFoldDB" id="A0A1G4EIM5"/>
<evidence type="ECO:0000313" key="2">
    <source>
        <dbReference type="Proteomes" id="UP000195696"/>
    </source>
</evidence>
<dbReference type="InterPro" id="IPR025560">
    <property type="entry name" value="Imm22"/>
</dbReference>
<name>A0A1G4EIM5_BACMY</name>
<evidence type="ECO:0008006" key="3">
    <source>
        <dbReference type="Google" id="ProtNLM"/>
    </source>
</evidence>
<dbReference type="Pfam" id="PF14112">
    <property type="entry name" value="DUF4284"/>
    <property type="match status" value="1"/>
</dbReference>
<sequence>MEVHGMVSIWLGNMETQDQLDVYMEVTYDEEEGDSIPARFFVDFNIDMIDVDEDFIEKEVLEEASDDISVLLTGCSYDDKILSRIKEEVKLKKSYNSIVLIYNFQDDNAVSNFEGFDFVTATSYL</sequence>
<organism evidence="1 2">
    <name type="scientific">Bacillus mycoides</name>
    <dbReference type="NCBI Taxonomy" id="1405"/>
    <lineage>
        <taxon>Bacteria</taxon>
        <taxon>Bacillati</taxon>
        <taxon>Bacillota</taxon>
        <taxon>Bacilli</taxon>
        <taxon>Bacillales</taxon>
        <taxon>Bacillaceae</taxon>
        <taxon>Bacillus</taxon>
        <taxon>Bacillus cereus group</taxon>
    </lineage>
</organism>
<accession>A0A1G4EIM5</accession>
<evidence type="ECO:0000313" key="1">
    <source>
        <dbReference type="EMBL" id="SCB68990.1"/>
    </source>
</evidence>
<dbReference type="RefSeq" id="WP_016105392.1">
    <property type="nucleotide sequence ID" value="NZ_FMAK01000036.1"/>
</dbReference>